<feature type="domain" description="Xaa-Pro dipeptidyl-peptidase C-terminal" evidence="2">
    <location>
        <begin position="398"/>
        <end position="668"/>
    </location>
</feature>
<dbReference type="SUPFAM" id="SSF49785">
    <property type="entry name" value="Galactose-binding domain-like"/>
    <property type="match status" value="1"/>
</dbReference>
<dbReference type="Gene3D" id="3.40.50.1820">
    <property type="entry name" value="alpha/beta hydrolase"/>
    <property type="match status" value="2"/>
</dbReference>
<evidence type="ECO:0000313" key="4">
    <source>
        <dbReference type="Proteomes" id="UP000626109"/>
    </source>
</evidence>
<dbReference type="InterPro" id="IPR029058">
    <property type="entry name" value="AB_hydrolase_fold"/>
</dbReference>
<dbReference type="Gene3D" id="2.60.120.260">
    <property type="entry name" value="Galactose-binding domain-like"/>
    <property type="match status" value="1"/>
</dbReference>
<dbReference type="NCBIfam" id="TIGR00976">
    <property type="entry name" value="CocE_NonD"/>
    <property type="match status" value="1"/>
</dbReference>
<accession>A0A813IGD1</accession>
<dbReference type="Proteomes" id="UP000626109">
    <property type="component" value="Unassembled WGS sequence"/>
</dbReference>
<sequence length="723" mass="79963">MMLRRPRYDYASVMLCSRSGGRAGKLVVLVSMAVLAMRHFGPRLLLRLMSAFFGLVPPRPGKIRRLGNLRVPGGSDGVVLSTVVFSREAKAPTLLIRTPYCMSAIELVAYVIAAQGFNVVLQDCRGRFESSGAQSFAAFEDLDGVATLEWLAEPQQGFSWFDPERVVMFGISYLGIVQWALVAGLDRQRRADASSLEMTPHEAQGQLESAGTEAAVTRVSALDSDNGPKSRTRVKIAAIAPLFCASRAHDVFFQGGAFALDFYLRYVHFMLYMRKKSDLKWFVYNVLLFEVRLRRHATQALGTDALHQNLALPKLFKFNPRPSSQFWKLRDYSDALACAPPSFIATGWFDIFLEGSLRDYEALSRMHAPGHAQLLVGPWYHLESVGPTAFRILLRSSIDFLQQHTGLALPDSDESKPSVRLWIMGARAAEGQWRSFRAWPPEEATEELLLLAAGSLGGGSQHFDEQPSALSRRSRLVYDPLQPTPSLGGCLFSPRLAGEKEQSSLERRKDVLIFDSKQLAADMVVVGRARLRLFIKASQPHFDIFARLCDVHPSGLSYNVCDAVLRRRGPSDRSQSHQEIGARRTWLGGVPGEVADAGDAVVAELVFSATAKCFRAGHKVRLLVASSAFPRFARHFGDVEQTIEAEPLEVQGCEIEVLHDEPRPSALWLPVLHAPGSESPARRRRSLAEAAAKWPASPLQRSSGLGRKILSVASLREAFRAVA</sequence>
<keyword evidence="1" id="KW-0378">Hydrolase</keyword>
<evidence type="ECO:0000256" key="1">
    <source>
        <dbReference type="ARBA" id="ARBA00022801"/>
    </source>
</evidence>
<dbReference type="EMBL" id="CAJNNW010007298">
    <property type="protein sequence ID" value="CAE8649154.1"/>
    <property type="molecule type" value="Genomic_DNA"/>
</dbReference>
<proteinExistence type="predicted"/>
<dbReference type="InterPro" id="IPR000383">
    <property type="entry name" value="Xaa-Pro-like_dom"/>
</dbReference>
<protein>
    <recommendedName>
        <fullName evidence="2">Xaa-Pro dipeptidyl-peptidase C-terminal domain-containing protein</fullName>
    </recommendedName>
</protein>
<reference evidence="3" key="1">
    <citation type="submission" date="2021-02" db="EMBL/GenBank/DDBJ databases">
        <authorList>
            <person name="Dougan E. K."/>
            <person name="Rhodes N."/>
            <person name="Thang M."/>
            <person name="Chan C."/>
        </authorList>
    </citation>
    <scope>NUCLEOTIDE SEQUENCE</scope>
</reference>
<dbReference type="SUPFAM" id="SSF53474">
    <property type="entry name" value="alpha/beta-Hydrolases"/>
    <property type="match status" value="1"/>
</dbReference>
<dbReference type="GO" id="GO:0008239">
    <property type="term" value="F:dipeptidyl-peptidase activity"/>
    <property type="evidence" value="ECO:0007669"/>
    <property type="project" value="InterPro"/>
</dbReference>
<dbReference type="AlphaFoldDB" id="A0A813IGD1"/>
<evidence type="ECO:0000259" key="2">
    <source>
        <dbReference type="SMART" id="SM00939"/>
    </source>
</evidence>
<dbReference type="Pfam" id="PF08530">
    <property type="entry name" value="PepX_C"/>
    <property type="match status" value="1"/>
</dbReference>
<evidence type="ECO:0000313" key="3">
    <source>
        <dbReference type="EMBL" id="CAE8649154.1"/>
    </source>
</evidence>
<organism evidence="3 4">
    <name type="scientific">Polarella glacialis</name>
    <name type="common">Dinoflagellate</name>
    <dbReference type="NCBI Taxonomy" id="89957"/>
    <lineage>
        <taxon>Eukaryota</taxon>
        <taxon>Sar</taxon>
        <taxon>Alveolata</taxon>
        <taxon>Dinophyceae</taxon>
        <taxon>Suessiales</taxon>
        <taxon>Suessiaceae</taxon>
        <taxon>Polarella</taxon>
    </lineage>
</organism>
<dbReference type="InterPro" id="IPR013736">
    <property type="entry name" value="Xaa-Pro_dipept_C"/>
</dbReference>
<dbReference type="InterPro" id="IPR005674">
    <property type="entry name" value="CocE/Ser_esterase"/>
</dbReference>
<name>A0A813IGD1_POLGL</name>
<gene>
    <name evidence="3" type="ORF">PGLA2088_LOCUS7174</name>
</gene>
<dbReference type="InterPro" id="IPR008979">
    <property type="entry name" value="Galactose-bd-like_sf"/>
</dbReference>
<dbReference type="Pfam" id="PF02129">
    <property type="entry name" value="Peptidase_S15"/>
    <property type="match status" value="2"/>
</dbReference>
<comment type="caution">
    <text evidence="3">The sequence shown here is derived from an EMBL/GenBank/DDBJ whole genome shotgun (WGS) entry which is preliminary data.</text>
</comment>
<dbReference type="SMART" id="SM00939">
    <property type="entry name" value="PepX_C"/>
    <property type="match status" value="1"/>
</dbReference>